<dbReference type="Pfam" id="PF00593">
    <property type="entry name" value="TonB_dep_Rec_b-barrel"/>
    <property type="match status" value="1"/>
</dbReference>
<sequence length="973" mass="108175">MNLRISRNLGVVAVLYFTANFNAQTSVKDTVPKENKIEEVVMIGYGSQKKSNVTGAISSIKASDIENSPTAGRPEQIMQGRAAGISVVSNSGQPGTAATVRVRGITSFGAGSNDPLWVVDGIVVDNIGWLNQSDIEGMEILKDGASAAIYGVSAAKGVVLITTKKGAKGRMNLSYNGFFGVGSAAKKLDLLNATQYGNIMNEVIANDNMYNNLNPPNPPMFANPNSLGTGTDWQKEIFNSAQRQSHEFSISGGNDKSTFYTSFGYYDQQGIVLRDISNYKRINARFNSTHKVFDFLTIGQTFAYTHTKSQGINDNNEFGGPLSSAINLDPVTSVLATDLSQPVYTNNPNIVRDANGNPYGISPYVSKEMTNPLAFQETQRGRYKWSDDIVANVFGELKINKNITFKSTVNGKLSYWGNQAFTPSAFLSTANNNLSNSLFRELQKKFEWNTENTLTYQNKFGEHNLSVLLGQGYYEYNISYGQNATYKNLPTNDWQEASFNFDVGESNKTSNAWDGKQTHKASYFARVVYDYNNRYLFTGTIRRDGSSKFGSNNHWGNFPAMSLGWNVSNESFWPENKIVTSFKLRGGYGVLGNDAIDDFAFANFLVPGSNYTFGDNIIHVGYAPSTLENPDLKWERTSQFNIAADLKVLRNFDLSVDVYRKKSTDILRRVELPGYLGLSQNPFRNIGDMNNDGIEVTLGYKKSWGDFGISANGNFAYVKNEILRLEGNREYVTFAGFQTLGTVSRLQVGESYGSFYGYRNIGVFQNQAEIDAYRNASGQLLQDKAKPGDFKREDVNGDGVVDIKDYVNLGNSVPKYTFGFTLNMNYKNFDLMVFTQGQAGNKIFQGLRRLDIPESNYQTSILDRWTGEGTSNTVARVTKDDPNQNYTAMSDYYLQKGDYLRIKLVQLGYTLSKDIAKTIGASKIRFYVTGENLVTFTKYTGYDPEIAGADTFGIDRAFYPQARTFLFGANVQF</sequence>
<dbReference type="NCBIfam" id="TIGR04057">
    <property type="entry name" value="SusC_RagA_signa"/>
    <property type="match status" value="1"/>
</dbReference>
<dbReference type="EMBL" id="FOVD01000003">
    <property type="protein sequence ID" value="SFN39246.1"/>
    <property type="molecule type" value="Genomic_DNA"/>
</dbReference>
<dbReference type="InterPro" id="IPR012910">
    <property type="entry name" value="Plug_dom"/>
</dbReference>
<dbReference type="RefSeq" id="WP_090024746.1">
    <property type="nucleotide sequence ID" value="NZ_FOVD01000003.1"/>
</dbReference>
<evidence type="ECO:0000313" key="6">
    <source>
        <dbReference type="EMBL" id="SFN39246.1"/>
    </source>
</evidence>
<evidence type="ECO:0000256" key="2">
    <source>
        <dbReference type="PROSITE-ProRule" id="PRU01360"/>
    </source>
</evidence>
<dbReference type="InterPro" id="IPR023997">
    <property type="entry name" value="TonB-dep_OMP_SusC/RagA_CS"/>
</dbReference>
<dbReference type="InterPro" id="IPR039426">
    <property type="entry name" value="TonB-dep_rcpt-like"/>
</dbReference>
<dbReference type="Gene3D" id="2.170.130.10">
    <property type="entry name" value="TonB-dependent receptor, plug domain"/>
    <property type="match status" value="1"/>
</dbReference>
<dbReference type="PANTHER" id="PTHR30069:SF29">
    <property type="entry name" value="HEMOGLOBIN AND HEMOGLOBIN-HAPTOGLOBIN-BINDING PROTEIN 1-RELATED"/>
    <property type="match status" value="1"/>
</dbReference>
<dbReference type="PROSITE" id="PS00018">
    <property type="entry name" value="EF_HAND_1"/>
    <property type="match status" value="1"/>
</dbReference>
<evidence type="ECO:0000259" key="4">
    <source>
        <dbReference type="Pfam" id="PF00593"/>
    </source>
</evidence>
<accession>A0A1I4YMM4</accession>
<dbReference type="InterPro" id="IPR037066">
    <property type="entry name" value="Plug_dom_sf"/>
</dbReference>
<keyword evidence="7" id="KW-1185">Reference proteome</keyword>
<proteinExistence type="inferred from homology"/>
<dbReference type="PANTHER" id="PTHR30069">
    <property type="entry name" value="TONB-DEPENDENT OUTER MEMBRANE RECEPTOR"/>
    <property type="match status" value="1"/>
</dbReference>
<keyword evidence="3" id="KW-0798">TonB box</keyword>
<name>A0A1I4YMM4_CHROL</name>
<evidence type="ECO:0000313" key="7">
    <source>
        <dbReference type="Proteomes" id="UP000198769"/>
    </source>
</evidence>
<reference evidence="7" key="1">
    <citation type="submission" date="2016-10" db="EMBL/GenBank/DDBJ databases">
        <authorList>
            <person name="Varghese N."/>
            <person name="Submissions S."/>
        </authorList>
    </citation>
    <scope>NUCLEOTIDE SEQUENCE [LARGE SCALE GENOMIC DNA]</scope>
    <source>
        <strain evidence="7">DSM 25575</strain>
    </source>
</reference>
<evidence type="ECO:0000256" key="3">
    <source>
        <dbReference type="RuleBase" id="RU003357"/>
    </source>
</evidence>
<feature type="domain" description="TonB-dependent receptor plug" evidence="5">
    <location>
        <begin position="50"/>
        <end position="158"/>
    </location>
</feature>
<evidence type="ECO:0000256" key="1">
    <source>
        <dbReference type="ARBA" id="ARBA00022729"/>
    </source>
</evidence>
<dbReference type="NCBIfam" id="TIGR04056">
    <property type="entry name" value="OMP_RagA_SusC"/>
    <property type="match status" value="1"/>
</dbReference>
<dbReference type="InterPro" id="IPR023996">
    <property type="entry name" value="TonB-dep_OMP_SusC/RagA"/>
</dbReference>
<keyword evidence="2" id="KW-0998">Cell outer membrane</keyword>
<organism evidence="6 7">
    <name type="scientific">Chryseobacterium oleae</name>
    <dbReference type="NCBI Taxonomy" id="491207"/>
    <lineage>
        <taxon>Bacteria</taxon>
        <taxon>Pseudomonadati</taxon>
        <taxon>Bacteroidota</taxon>
        <taxon>Flavobacteriia</taxon>
        <taxon>Flavobacteriales</taxon>
        <taxon>Weeksellaceae</taxon>
        <taxon>Chryseobacterium group</taxon>
        <taxon>Chryseobacterium</taxon>
    </lineage>
</organism>
<keyword evidence="2" id="KW-0813">Transport</keyword>
<dbReference type="InterPro" id="IPR018247">
    <property type="entry name" value="EF_Hand_1_Ca_BS"/>
</dbReference>
<comment type="similarity">
    <text evidence="2 3">Belongs to the TonB-dependent receptor family.</text>
</comment>
<dbReference type="GO" id="GO:0009279">
    <property type="term" value="C:cell outer membrane"/>
    <property type="evidence" value="ECO:0007669"/>
    <property type="project" value="UniProtKB-SubCell"/>
</dbReference>
<protein>
    <submittedName>
        <fullName evidence="6">TonB-linked outer membrane protein, SusC/RagA family</fullName>
    </submittedName>
</protein>
<evidence type="ECO:0000259" key="5">
    <source>
        <dbReference type="Pfam" id="PF07715"/>
    </source>
</evidence>
<dbReference type="Proteomes" id="UP000198769">
    <property type="component" value="Unassembled WGS sequence"/>
</dbReference>
<dbReference type="OrthoDB" id="9768177at2"/>
<keyword evidence="2" id="KW-0812">Transmembrane</keyword>
<feature type="domain" description="TonB-dependent receptor-like beta-barrel" evidence="4">
    <location>
        <begin position="344"/>
        <end position="828"/>
    </location>
</feature>
<dbReference type="InterPro" id="IPR000531">
    <property type="entry name" value="Beta-barrel_TonB"/>
</dbReference>
<keyword evidence="2" id="KW-1134">Transmembrane beta strand</keyword>
<keyword evidence="2 3" id="KW-0472">Membrane</keyword>
<dbReference type="AlphaFoldDB" id="A0A1I4YMM4"/>
<keyword evidence="1" id="KW-0732">Signal</keyword>
<dbReference type="GO" id="GO:0044718">
    <property type="term" value="P:siderophore transmembrane transport"/>
    <property type="evidence" value="ECO:0007669"/>
    <property type="project" value="TreeGrafter"/>
</dbReference>
<dbReference type="SUPFAM" id="SSF56935">
    <property type="entry name" value="Porins"/>
    <property type="match status" value="1"/>
</dbReference>
<dbReference type="GO" id="GO:0015344">
    <property type="term" value="F:siderophore uptake transmembrane transporter activity"/>
    <property type="evidence" value="ECO:0007669"/>
    <property type="project" value="TreeGrafter"/>
</dbReference>
<comment type="subcellular location">
    <subcellularLocation>
        <location evidence="2">Cell outer membrane</location>
        <topology evidence="2">Multi-pass membrane protein</topology>
    </subcellularLocation>
</comment>
<gene>
    <name evidence="6" type="ORF">SAMN05421594_2524</name>
</gene>
<dbReference type="Pfam" id="PF07715">
    <property type="entry name" value="Plug"/>
    <property type="match status" value="1"/>
</dbReference>
<dbReference type="PROSITE" id="PS52016">
    <property type="entry name" value="TONB_DEPENDENT_REC_3"/>
    <property type="match status" value="1"/>
</dbReference>